<dbReference type="InterPro" id="IPR035897">
    <property type="entry name" value="Toll_tir_struct_dom_sf"/>
</dbReference>
<dbReference type="SUPFAM" id="SSF52200">
    <property type="entry name" value="Toll/Interleukin receptor TIR domain"/>
    <property type="match status" value="1"/>
</dbReference>
<dbReference type="OMA" id="ISPRYCE"/>
<dbReference type="Pfam" id="PF01582">
    <property type="entry name" value="TIR"/>
    <property type="match status" value="1"/>
</dbReference>
<dbReference type="AlphaFoldDB" id="A0A151QVZ7"/>
<dbReference type="GO" id="GO:0007165">
    <property type="term" value="P:signal transduction"/>
    <property type="evidence" value="ECO:0007669"/>
    <property type="project" value="InterPro"/>
</dbReference>
<proteinExistence type="predicted"/>
<name>A0A151QVZ7_CAJCA</name>
<evidence type="ECO:0000313" key="3">
    <source>
        <dbReference type="Proteomes" id="UP000075243"/>
    </source>
</evidence>
<dbReference type="PROSITE" id="PS50104">
    <property type="entry name" value="TIR"/>
    <property type="match status" value="1"/>
</dbReference>
<evidence type="ECO:0000313" key="2">
    <source>
        <dbReference type="EMBL" id="KYP34474.1"/>
    </source>
</evidence>
<dbReference type="EMBL" id="KQ484588">
    <property type="protein sequence ID" value="KYP34474.1"/>
    <property type="molecule type" value="Genomic_DNA"/>
</dbReference>
<accession>A0A151QVZ7</accession>
<dbReference type="Proteomes" id="UP000075243">
    <property type="component" value="Unassembled WGS sequence"/>
</dbReference>
<dbReference type="SMART" id="SM00255">
    <property type="entry name" value="TIR"/>
    <property type="match status" value="1"/>
</dbReference>
<evidence type="ECO:0000259" key="1">
    <source>
        <dbReference type="PROSITE" id="PS50104"/>
    </source>
</evidence>
<keyword evidence="3" id="KW-1185">Reference proteome</keyword>
<sequence>MQRSLSMNIQSRFISHQMQTQMNQVVPKPVVVDPCDVFINHRSLDTKTTLAAPIYDHLRRQLGFHPFLDNKTMKAGDKLFDKIKSAIVECKIGLAVISPRYCESYFCLHELSLLMECRKKVIPIFVDIKPSQLRLINNTKWTLHDQRRFKLAIEEAKYTVGLTFNSSQGNFSSIVTSASDIIIESLIELEDEEVQMQHSYLPIS</sequence>
<feature type="domain" description="TIR" evidence="1">
    <location>
        <begin position="33"/>
        <end position="157"/>
    </location>
</feature>
<organism evidence="2 3">
    <name type="scientific">Cajanus cajan</name>
    <name type="common">Pigeon pea</name>
    <name type="synonym">Cajanus indicus</name>
    <dbReference type="NCBI Taxonomy" id="3821"/>
    <lineage>
        <taxon>Eukaryota</taxon>
        <taxon>Viridiplantae</taxon>
        <taxon>Streptophyta</taxon>
        <taxon>Embryophyta</taxon>
        <taxon>Tracheophyta</taxon>
        <taxon>Spermatophyta</taxon>
        <taxon>Magnoliopsida</taxon>
        <taxon>eudicotyledons</taxon>
        <taxon>Gunneridae</taxon>
        <taxon>Pentapetalae</taxon>
        <taxon>rosids</taxon>
        <taxon>fabids</taxon>
        <taxon>Fabales</taxon>
        <taxon>Fabaceae</taxon>
        <taxon>Papilionoideae</taxon>
        <taxon>50 kb inversion clade</taxon>
        <taxon>NPAAA clade</taxon>
        <taxon>indigoferoid/millettioid clade</taxon>
        <taxon>Phaseoleae</taxon>
        <taxon>Cajanus</taxon>
    </lineage>
</organism>
<gene>
    <name evidence="2" type="ORF">KK1_044561</name>
</gene>
<reference evidence="2" key="1">
    <citation type="journal article" date="2012" name="Nat. Biotechnol.">
        <title>Draft genome sequence of pigeonpea (Cajanus cajan), an orphan legume crop of resource-poor farmers.</title>
        <authorList>
            <person name="Varshney R.K."/>
            <person name="Chen W."/>
            <person name="Li Y."/>
            <person name="Bharti A.K."/>
            <person name="Saxena R.K."/>
            <person name="Schlueter J.A."/>
            <person name="Donoghue M.T."/>
            <person name="Azam S."/>
            <person name="Fan G."/>
            <person name="Whaley A.M."/>
            <person name="Farmer A.D."/>
            <person name="Sheridan J."/>
            <person name="Iwata A."/>
            <person name="Tuteja R."/>
            <person name="Penmetsa R.V."/>
            <person name="Wu W."/>
            <person name="Upadhyaya H.D."/>
            <person name="Yang S.P."/>
            <person name="Shah T."/>
            <person name="Saxena K.B."/>
            <person name="Michael T."/>
            <person name="McCombie W.R."/>
            <person name="Yang B."/>
            <person name="Zhang G."/>
            <person name="Yang H."/>
            <person name="Wang J."/>
            <person name="Spillane C."/>
            <person name="Cook D.R."/>
            <person name="May G.D."/>
            <person name="Xu X."/>
            <person name="Jackson S.A."/>
        </authorList>
    </citation>
    <scope>NUCLEOTIDE SEQUENCE [LARGE SCALE GENOMIC DNA]</scope>
</reference>
<dbReference type="PANTHER" id="PTHR31008:SF16">
    <property type="entry name" value="TOLL-INTERLEUKIN-RESISTANCE (TIR) DOMAIN FAMILY PROTEIN"/>
    <property type="match status" value="1"/>
</dbReference>
<protein>
    <submittedName>
        <fullName evidence="2">TMV resistance protein N</fullName>
    </submittedName>
</protein>
<dbReference type="PANTHER" id="PTHR31008">
    <property type="entry name" value="COP1-INTERACTING PROTEIN-RELATED"/>
    <property type="match status" value="1"/>
</dbReference>
<dbReference type="InterPro" id="IPR000157">
    <property type="entry name" value="TIR_dom"/>
</dbReference>
<dbReference type="Gene3D" id="3.40.50.10140">
    <property type="entry name" value="Toll/interleukin-1 receptor homology (TIR) domain"/>
    <property type="match status" value="1"/>
</dbReference>
<dbReference type="Gramene" id="C.cajan_43349.t">
    <property type="protein sequence ID" value="C.cajan_43349.t"/>
    <property type="gene ID" value="C.cajan_43349"/>
</dbReference>